<evidence type="ECO:0000256" key="7">
    <source>
        <dbReference type="ARBA" id="ARBA00048117"/>
    </source>
</evidence>
<proteinExistence type="predicted"/>
<feature type="domain" description="Gcp-like" evidence="8">
    <location>
        <begin position="27"/>
        <end position="200"/>
    </location>
</feature>
<evidence type="ECO:0000256" key="1">
    <source>
        <dbReference type="ARBA" id="ARBA00012156"/>
    </source>
</evidence>
<dbReference type="InterPro" id="IPR017861">
    <property type="entry name" value="KAE1/TsaD"/>
</dbReference>
<reference evidence="9" key="1">
    <citation type="submission" date="2020-06" db="EMBL/GenBank/DDBJ databases">
        <title>Legume-microbial interactions unlock mineral nutrients during tropical forest succession.</title>
        <authorList>
            <person name="Epihov D.Z."/>
        </authorList>
    </citation>
    <scope>NUCLEOTIDE SEQUENCE [LARGE SCALE GENOMIC DNA]</scope>
    <source>
        <strain evidence="9">Pan2503</strain>
    </source>
</reference>
<dbReference type="EC" id="2.3.1.234" evidence="1"/>
<protein>
    <recommendedName>
        <fullName evidence="1">N(6)-L-threonylcarbamoyladenine synthase</fullName>
        <ecNumber evidence="1">2.3.1.234</ecNumber>
    </recommendedName>
</protein>
<evidence type="ECO:0000256" key="6">
    <source>
        <dbReference type="ARBA" id="ARBA00023315"/>
    </source>
</evidence>
<evidence type="ECO:0000256" key="5">
    <source>
        <dbReference type="ARBA" id="ARBA00023004"/>
    </source>
</evidence>
<accession>A0A7V8SZW1</accession>
<keyword evidence="5" id="KW-0408">Iron</keyword>
<dbReference type="SUPFAM" id="SSF53067">
    <property type="entry name" value="Actin-like ATPase domain"/>
    <property type="match status" value="2"/>
</dbReference>
<keyword evidence="6" id="KW-0012">Acyltransferase</keyword>
<feature type="non-terminal residue" evidence="9">
    <location>
        <position position="200"/>
    </location>
</feature>
<dbReference type="AlphaFoldDB" id="A0A7V8SZW1"/>
<dbReference type="InterPro" id="IPR017860">
    <property type="entry name" value="Peptidase_M22_CS"/>
</dbReference>
<organism evidence="9 10">
    <name type="scientific">Candidatus Acidiferrum panamense</name>
    <dbReference type="NCBI Taxonomy" id="2741543"/>
    <lineage>
        <taxon>Bacteria</taxon>
        <taxon>Pseudomonadati</taxon>
        <taxon>Acidobacteriota</taxon>
        <taxon>Terriglobia</taxon>
        <taxon>Candidatus Acidiferrales</taxon>
        <taxon>Candidatus Acidiferrum</taxon>
    </lineage>
</organism>
<evidence type="ECO:0000313" key="10">
    <source>
        <dbReference type="Proteomes" id="UP000567293"/>
    </source>
</evidence>
<dbReference type="PROSITE" id="PS01016">
    <property type="entry name" value="GLYCOPROTEASE"/>
    <property type="match status" value="1"/>
</dbReference>
<name>A0A7V8SZW1_9BACT</name>
<dbReference type="PANTHER" id="PTHR11735">
    <property type="entry name" value="TRNA N6-ADENOSINE THREONYLCARBAMOYLTRANSFERASE"/>
    <property type="match status" value="1"/>
</dbReference>
<dbReference type="InterPro" id="IPR043129">
    <property type="entry name" value="ATPase_NBD"/>
</dbReference>
<dbReference type="Gene3D" id="3.30.420.40">
    <property type="match status" value="2"/>
</dbReference>
<dbReference type="FunFam" id="3.30.420.40:FF:000012">
    <property type="entry name" value="tRNA N6-adenosine threonylcarbamoyltransferase"/>
    <property type="match status" value="1"/>
</dbReference>
<keyword evidence="2" id="KW-0808">Transferase</keyword>
<dbReference type="GO" id="GO:0046872">
    <property type="term" value="F:metal ion binding"/>
    <property type="evidence" value="ECO:0007669"/>
    <property type="project" value="UniProtKB-KW"/>
</dbReference>
<keyword evidence="4" id="KW-0479">Metal-binding</keyword>
<sequence length="200" mass="21118">MEANTRILGIESSCDETAAAVVVDGREILSSIVASQVDVHRKYGGVVPELASREHLRQIVPVVREALGQANLKFEEVDAIGVTQGPGLVGALLVGITYGKTLAESLGKPLVPVNHLEGHVHAVFLEAHKAGRIPQLPSACLIVSGGHTVLYEVNAEDPPFASAPFRYRKLGQTRDDAAGEAYDKVAKLLGLGYPGGPVLD</sequence>
<comment type="caution">
    <text evidence="9">The sequence shown here is derived from an EMBL/GenBank/DDBJ whole genome shotgun (WGS) entry which is preliminary data.</text>
</comment>
<dbReference type="GO" id="GO:0070525">
    <property type="term" value="P:tRNA threonylcarbamoyladenosine metabolic process"/>
    <property type="evidence" value="ECO:0007669"/>
    <property type="project" value="UniProtKB-ARBA"/>
</dbReference>
<dbReference type="Proteomes" id="UP000567293">
    <property type="component" value="Unassembled WGS sequence"/>
</dbReference>
<dbReference type="PRINTS" id="PR00789">
    <property type="entry name" value="OSIALOPTASE"/>
</dbReference>
<evidence type="ECO:0000313" key="9">
    <source>
        <dbReference type="EMBL" id="MBA0088411.1"/>
    </source>
</evidence>
<dbReference type="InterPro" id="IPR000905">
    <property type="entry name" value="Gcp-like_dom"/>
</dbReference>
<dbReference type="EMBL" id="JACDQQ010002487">
    <property type="protein sequence ID" value="MBA0088411.1"/>
    <property type="molecule type" value="Genomic_DNA"/>
</dbReference>
<keyword evidence="3" id="KW-0819">tRNA processing</keyword>
<comment type="catalytic activity">
    <reaction evidence="7">
        <text>L-threonylcarbamoyladenylate + adenosine(37) in tRNA = N(6)-L-threonylcarbamoyladenosine(37) in tRNA + AMP + H(+)</text>
        <dbReference type="Rhea" id="RHEA:37059"/>
        <dbReference type="Rhea" id="RHEA-COMP:10162"/>
        <dbReference type="Rhea" id="RHEA-COMP:10163"/>
        <dbReference type="ChEBI" id="CHEBI:15378"/>
        <dbReference type="ChEBI" id="CHEBI:73682"/>
        <dbReference type="ChEBI" id="CHEBI:74411"/>
        <dbReference type="ChEBI" id="CHEBI:74418"/>
        <dbReference type="ChEBI" id="CHEBI:456215"/>
        <dbReference type="EC" id="2.3.1.234"/>
    </reaction>
</comment>
<dbReference type="Pfam" id="PF00814">
    <property type="entry name" value="TsaD"/>
    <property type="match status" value="1"/>
</dbReference>
<evidence type="ECO:0000256" key="4">
    <source>
        <dbReference type="ARBA" id="ARBA00022723"/>
    </source>
</evidence>
<gene>
    <name evidence="9" type="primary">tsaD</name>
    <name evidence="9" type="ORF">HRJ53_25780</name>
</gene>
<dbReference type="GO" id="GO:0061711">
    <property type="term" value="F:tRNA N(6)-L-threonylcarbamoyladenine synthase activity"/>
    <property type="evidence" value="ECO:0007669"/>
    <property type="project" value="UniProtKB-EC"/>
</dbReference>
<evidence type="ECO:0000256" key="2">
    <source>
        <dbReference type="ARBA" id="ARBA00022679"/>
    </source>
</evidence>
<evidence type="ECO:0000256" key="3">
    <source>
        <dbReference type="ARBA" id="ARBA00022694"/>
    </source>
</evidence>
<dbReference type="NCBIfam" id="TIGR00329">
    <property type="entry name" value="gcp_kae1"/>
    <property type="match status" value="1"/>
</dbReference>
<evidence type="ECO:0000259" key="8">
    <source>
        <dbReference type="Pfam" id="PF00814"/>
    </source>
</evidence>
<dbReference type="PANTHER" id="PTHR11735:SF6">
    <property type="entry name" value="TRNA N6-ADENOSINE THREONYLCARBAMOYLTRANSFERASE, MITOCHONDRIAL"/>
    <property type="match status" value="1"/>
</dbReference>
<keyword evidence="10" id="KW-1185">Reference proteome</keyword>
<dbReference type="GO" id="GO:0006400">
    <property type="term" value="P:tRNA modification"/>
    <property type="evidence" value="ECO:0007669"/>
    <property type="project" value="UniProtKB-ARBA"/>
</dbReference>